<gene>
    <name evidence="6" type="primary">fruB</name>
    <name evidence="6" type="ORF">SRT_00810</name>
</gene>
<feature type="signal peptide" evidence="4">
    <location>
        <begin position="1"/>
        <end position="24"/>
    </location>
</feature>
<accession>A0A1L7LH28</accession>
<dbReference type="InterPro" id="IPR001362">
    <property type="entry name" value="Glyco_hydro_32"/>
</dbReference>
<dbReference type="GO" id="GO:0005737">
    <property type="term" value="C:cytoplasm"/>
    <property type="evidence" value="ECO:0007669"/>
    <property type="project" value="TreeGrafter"/>
</dbReference>
<dbReference type="Proteomes" id="UP000217758">
    <property type="component" value="Chromosome"/>
</dbReference>
<dbReference type="EMBL" id="AP014612">
    <property type="protein sequence ID" value="BAQ23342.1"/>
    <property type="molecule type" value="Genomic_DNA"/>
</dbReference>
<dbReference type="GO" id="GO:0005987">
    <property type="term" value="P:sucrose catabolic process"/>
    <property type="evidence" value="ECO:0007669"/>
    <property type="project" value="TreeGrafter"/>
</dbReference>
<evidence type="ECO:0000256" key="1">
    <source>
        <dbReference type="ARBA" id="ARBA00009902"/>
    </source>
</evidence>
<feature type="domain" description="Glycosyl hydrolase family 32 N-terminal" evidence="5">
    <location>
        <begin position="37"/>
        <end position="350"/>
    </location>
</feature>
<dbReference type="AlphaFoldDB" id="A0A1L7LH28"/>
<comment type="similarity">
    <text evidence="1">Belongs to the glycosyl hydrolase 32 family.</text>
</comment>
<dbReference type="KEGG" id="strg:SRT_00810"/>
<dbReference type="Pfam" id="PF00251">
    <property type="entry name" value="Glyco_hydro_32N"/>
    <property type="match status" value="1"/>
</dbReference>
<dbReference type="Gene3D" id="2.115.10.20">
    <property type="entry name" value="Glycosyl hydrolase domain, family 43"/>
    <property type="match status" value="1"/>
</dbReference>
<keyword evidence="2 6" id="KW-0378">Hydrolase</keyword>
<keyword evidence="4" id="KW-0732">Signal</keyword>
<keyword evidence="3" id="KW-0326">Glycosidase</keyword>
<evidence type="ECO:0000256" key="4">
    <source>
        <dbReference type="SAM" id="SignalP"/>
    </source>
</evidence>
<dbReference type="PANTHER" id="PTHR42800:SF1">
    <property type="entry name" value="EXOINULINASE INUD (AFU_ORTHOLOGUE AFUA_5G00480)"/>
    <property type="match status" value="1"/>
</dbReference>
<name>A0A1L7LH28_9STRE</name>
<dbReference type="CDD" id="cd18622">
    <property type="entry name" value="GH32_Inu-like"/>
    <property type="match status" value="1"/>
</dbReference>
<evidence type="ECO:0000313" key="7">
    <source>
        <dbReference type="Proteomes" id="UP000217758"/>
    </source>
</evidence>
<dbReference type="InterPro" id="IPR013148">
    <property type="entry name" value="Glyco_hydro_32_N"/>
</dbReference>
<organism evidence="6 7">
    <name type="scientific">Streptococcus troglodytae</name>
    <dbReference type="NCBI Taxonomy" id="1111760"/>
    <lineage>
        <taxon>Bacteria</taxon>
        <taxon>Bacillati</taxon>
        <taxon>Bacillota</taxon>
        <taxon>Bacilli</taxon>
        <taxon>Lactobacillales</taxon>
        <taxon>Streptococcaceae</taxon>
        <taxon>Streptococcus</taxon>
    </lineage>
</organism>
<dbReference type="InterPro" id="IPR023296">
    <property type="entry name" value="Glyco_hydro_beta-prop_sf"/>
</dbReference>
<feature type="chain" id="PRO_5009873379" evidence="4">
    <location>
        <begin position="25"/>
        <end position="519"/>
    </location>
</feature>
<dbReference type="SUPFAM" id="SSF75005">
    <property type="entry name" value="Arabinanase/levansucrase/invertase"/>
    <property type="match status" value="1"/>
</dbReference>
<keyword evidence="7" id="KW-1185">Reference proteome</keyword>
<dbReference type="RefSeq" id="WP_128832677.1">
    <property type="nucleotide sequence ID" value="NZ_AP014612.1"/>
</dbReference>
<evidence type="ECO:0000256" key="3">
    <source>
        <dbReference type="ARBA" id="ARBA00023295"/>
    </source>
</evidence>
<evidence type="ECO:0000313" key="6">
    <source>
        <dbReference type="EMBL" id="BAQ23342.1"/>
    </source>
</evidence>
<dbReference type="SMART" id="SM00640">
    <property type="entry name" value="Glyco_32"/>
    <property type="match status" value="1"/>
</dbReference>
<proteinExistence type="inferred from homology"/>
<protein>
    <submittedName>
        <fullName evidence="6">Fructan hydrolase</fullName>
    </submittedName>
</protein>
<dbReference type="PANTHER" id="PTHR42800">
    <property type="entry name" value="EXOINULINASE INUD (AFU_ORTHOLOGUE AFUA_5G00480)"/>
    <property type="match status" value="1"/>
</dbReference>
<dbReference type="GO" id="GO:0004575">
    <property type="term" value="F:sucrose alpha-glucosidase activity"/>
    <property type="evidence" value="ECO:0007669"/>
    <property type="project" value="TreeGrafter"/>
</dbReference>
<sequence length="519" mass="58594">MLKKKLLYLLIGLIAFLGSFKIYAGSSESSEYQQTNHYNTPKGFMNDIQTIFKGNDGYYHMYYLLNSNYKLANDGTEWYHVRTKDWEHFENLGVAIPKFVNGWSAVATGSIFQNSNQFFKDLPASAIVAYFTSYTDTGQHQYVAYSLDNGSSYQPYNDGKPVMTSQTKEQNARDPYIWYDSSSKRLMMYLAEGDKIGTYASSDGKNWAYQGATVLNQYTLGGKDLGLVECPNLKTFYDSATNTTKHVLFFGANGYQYGSTTGTYYMVGHLDTQGNFVPEQNAERLDQGSDYYGANFYQESNSIVKSIAWMGNWDYLQGQILDDQGQESKHLGSLSSARDITMVKRDGKYVLESYLKNNNSRTNAVSYQSNADTAKLADDGYHKTLLSLSRWHSQELSLKFQANSDALKGHIRLIFKQADSQVSLDYNVDNGYYEVKRTSSKIVGSQKVNYERSYVIDSHWSGQKELNIYLVADKTSLEFALPNGQTYSMVKLSTASDMDIVIETSGSNRLQADLANLET</sequence>
<evidence type="ECO:0000259" key="5">
    <source>
        <dbReference type="Pfam" id="PF00251"/>
    </source>
</evidence>
<evidence type="ECO:0000256" key="2">
    <source>
        <dbReference type="ARBA" id="ARBA00022801"/>
    </source>
</evidence>
<reference evidence="6 7" key="1">
    <citation type="journal article" date="2016" name="Microbiol. Immunol.">
        <title>Complete genome sequence of Streptococcus troglodytae TKU31 isolated from the oral cavity of a chimpanzee (Pan troglodytes).</title>
        <authorList>
            <person name="Okamoto M."/>
            <person name="Naito M."/>
            <person name="Miyanohara M."/>
            <person name="Imai S."/>
            <person name="Nomura Y."/>
            <person name="Saito W."/>
            <person name="Momoi Y."/>
            <person name="Takada K."/>
            <person name="Miyabe-Nishiwaki T."/>
            <person name="Tomonaga M."/>
            <person name="Hanada N."/>
        </authorList>
    </citation>
    <scope>NUCLEOTIDE SEQUENCE [LARGE SCALE GENOMIC DNA]</scope>
    <source>
        <strain evidence="7">TKU 31</strain>
    </source>
</reference>